<sequence length="216" mass="25019">MKLNFILLDSALELVPKEILNDPSVIKNAERRGKKPQDTILDISLHYHAMRKLKDWQKRGRPDIVHMAMIMILSEKEILGDFYIHTYYSRIIKVEKDMNPPKNYNRFIGLMEQLLKFGQIPPNSSRPLMKILNVKLSDIVKKYKPVLLSEDGSKIDPMHLCNENFLLGIGAFQHGDFSEEVKGIFTEQYSISKRALETQQVVCRILSSCNYLLGWP</sequence>
<feature type="binding site" evidence="9">
    <location>
        <position position="175"/>
    </location>
    <ligand>
        <name>S-adenosyl-L-methionine</name>
        <dbReference type="ChEBI" id="CHEBI:59789"/>
    </ligand>
</feature>
<feature type="site" description="Interaction with substrate rRNA" evidence="9">
    <location>
        <position position="106"/>
    </location>
</feature>
<dbReference type="EC" id="2.1.1.-" evidence="9"/>
<dbReference type="PANTHER" id="PTHR12636">
    <property type="entry name" value="NEP1/MRA1"/>
    <property type="match status" value="1"/>
</dbReference>
<evidence type="ECO:0000256" key="1">
    <source>
        <dbReference type="ARBA" id="ARBA00008115"/>
    </source>
</evidence>
<dbReference type="Gene3D" id="3.40.1280.10">
    <property type="match status" value="1"/>
</dbReference>
<keyword evidence="7 9" id="KW-0699">rRNA-binding</keyword>
<dbReference type="Proteomes" id="UP000245638">
    <property type="component" value="Unassembled WGS sequence"/>
</dbReference>
<evidence type="ECO:0000256" key="3">
    <source>
        <dbReference type="ARBA" id="ARBA00022552"/>
    </source>
</evidence>
<dbReference type="PANTHER" id="PTHR12636:SF5">
    <property type="entry name" value="RIBOSOMAL RNA SMALL SUBUNIT METHYLTRANSFERASE NEP1"/>
    <property type="match status" value="1"/>
</dbReference>
<dbReference type="InterPro" id="IPR029026">
    <property type="entry name" value="tRNA_m1G_MTases_N"/>
</dbReference>
<reference evidence="10 11" key="1">
    <citation type="journal article" date="2015" name="Appl. Environ. Microbiol.">
        <title>Nanoarchaeota, Their Sulfolobales Host, and Nanoarchaeota Virus Distribution across Yellowstone National Park Hot Springs.</title>
        <authorList>
            <person name="Munson-McGee J.H."/>
            <person name="Field E.K."/>
            <person name="Bateson M."/>
            <person name="Rooney C."/>
            <person name="Stepanauskas R."/>
            <person name="Young M.J."/>
        </authorList>
    </citation>
    <scope>NUCLEOTIDE SEQUENCE [LARGE SCALE GENOMIC DNA]</scope>
    <source>
        <strain evidence="10">SCGC AC-742_N10</strain>
    </source>
</reference>
<dbReference type="AlphaFoldDB" id="A0A2T9X8F7"/>
<dbReference type="NCBIfam" id="NF003203">
    <property type="entry name" value="PRK04171.1-1"/>
    <property type="match status" value="1"/>
</dbReference>
<name>A0A2T9X8F7_9CREN</name>
<dbReference type="CDD" id="cd18088">
    <property type="entry name" value="Nep1-like"/>
    <property type="match status" value="1"/>
</dbReference>
<feature type="binding site" evidence="9">
    <location>
        <begin position="192"/>
        <end position="197"/>
    </location>
    <ligand>
        <name>S-adenosyl-L-methionine</name>
        <dbReference type="ChEBI" id="CHEBI:59789"/>
    </ligand>
</feature>
<evidence type="ECO:0000256" key="4">
    <source>
        <dbReference type="ARBA" id="ARBA00022603"/>
    </source>
</evidence>
<dbReference type="GO" id="GO:0070475">
    <property type="term" value="P:rRNA base methylation"/>
    <property type="evidence" value="ECO:0007669"/>
    <property type="project" value="InterPro"/>
</dbReference>
<keyword evidence="5 9" id="KW-0808">Transferase</keyword>
<dbReference type="Pfam" id="PF03587">
    <property type="entry name" value="EMG1"/>
    <property type="match status" value="1"/>
</dbReference>
<keyword evidence="2 9" id="KW-0690">Ribosome biogenesis</keyword>
<dbReference type="EMBL" id="QEFD01000105">
    <property type="protein sequence ID" value="PVU76370.1"/>
    <property type="molecule type" value="Genomic_DNA"/>
</dbReference>
<evidence type="ECO:0000256" key="7">
    <source>
        <dbReference type="ARBA" id="ARBA00022730"/>
    </source>
</evidence>
<feature type="site" description="Interaction with substrate rRNA" evidence="9">
    <location>
        <position position="61"/>
    </location>
</feature>
<protein>
    <recommendedName>
        <fullName evidence="9">Ribosomal RNA small subunit methyltransferase Nep1</fullName>
        <ecNumber evidence="9">2.1.1.-</ecNumber>
    </recommendedName>
    <alternativeName>
        <fullName evidence="9">16S rRNA (pseudouridine-N1-)-methyltransferase Nep1</fullName>
    </alternativeName>
</protein>
<comment type="subunit">
    <text evidence="9">Homodimer.</text>
</comment>
<organism evidence="10 11">
    <name type="scientific">Acidianus hospitalis</name>
    <dbReference type="NCBI Taxonomy" id="563177"/>
    <lineage>
        <taxon>Archaea</taxon>
        <taxon>Thermoproteota</taxon>
        <taxon>Thermoprotei</taxon>
        <taxon>Sulfolobales</taxon>
        <taxon>Sulfolobaceae</taxon>
        <taxon>Acidianus</taxon>
    </lineage>
</organism>
<dbReference type="SUPFAM" id="SSF75217">
    <property type="entry name" value="alpha/beta knot"/>
    <property type="match status" value="1"/>
</dbReference>
<comment type="function">
    <text evidence="9">Methyltransferase involved in ribosomal biogenesis. Specifically catalyzes the N1-methylation of the pseudouridine corresponding to position 914 in M.jannaschii 16S rRNA.</text>
</comment>
<comment type="caution">
    <text evidence="10">The sequence shown here is derived from an EMBL/GenBank/DDBJ whole genome shotgun (WGS) entry which is preliminary data.</text>
</comment>
<comment type="catalytic activity">
    <reaction evidence="9">
        <text>a pseudouridine in rRNA + S-adenosyl-L-methionine = an N(1)-methylpseudouridine in rRNA + S-adenosyl-L-homocysteine + H(+)</text>
        <dbReference type="Rhea" id="RHEA:46696"/>
        <dbReference type="Rhea" id="RHEA-COMP:11634"/>
        <dbReference type="Rhea" id="RHEA-COMP:13933"/>
        <dbReference type="ChEBI" id="CHEBI:15378"/>
        <dbReference type="ChEBI" id="CHEBI:57856"/>
        <dbReference type="ChEBI" id="CHEBI:59789"/>
        <dbReference type="ChEBI" id="CHEBI:65314"/>
        <dbReference type="ChEBI" id="CHEBI:74890"/>
    </reaction>
</comment>
<feature type="site" description="Interaction with substrate rRNA" evidence="9">
    <location>
        <position position="102"/>
    </location>
</feature>
<keyword evidence="4 9" id="KW-0489">Methyltransferase</keyword>
<evidence type="ECO:0000256" key="5">
    <source>
        <dbReference type="ARBA" id="ARBA00022679"/>
    </source>
</evidence>
<gene>
    <name evidence="9" type="primary">nep1</name>
    <name evidence="10" type="ORF">DDW13_03330</name>
</gene>
<feature type="binding site" evidence="9">
    <location>
        <position position="170"/>
    </location>
    <ligand>
        <name>S-adenosyl-L-methionine</name>
        <dbReference type="ChEBI" id="CHEBI:59789"/>
    </ligand>
</feature>
<comment type="similarity">
    <text evidence="1 9">Belongs to the class IV-like SAM-binding methyltransferase superfamily. RNA methyltransferase NEP1 family.</text>
</comment>
<keyword evidence="3 9" id="KW-0698">rRNA processing</keyword>
<keyword evidence="6 9" id="KW-0949">S-adenosyl-L-methionine</keyword>
<feature type="site" description="Stabilizes Arg-xx" evidence="9">
    <location>
        <position position="63"/>
    </location>
</feature>
<dbReference type="InterPro" id="IPR005304">
    <property type="entry name" value="Rbsml_bgen_MeTrfase_EMG1/NEP1"/>
</dbReference>
<evidence type="ECO:0000256" key="2">
    <source>
        <dbReference type="ARBA" id="ARBA00022517"/>
    </source>
</evidence>
<comment type="caution">
    <text evidence="9">Lacks conserved residue(s) required for the propagation of feature annotation.</text>
</comment>
<evidence type="ECO:0000256" key="8">
    <source>
        <dbReference type="ARBA" id="ARBA00022884"/>
    </source>
</evidence>
<evidence type="ECO:0000313" key="10">
    <source>
        <dbReference type="EMBL" id="PVU76370.1"/>
    </source>
</evidence>
<accession>A0A2T9X8F7</accession>
<dbReference type="GO" id="GO:0070037">
    <property type="term" value="F:rRNA (pseudouridine) methyltransferase activity"/>
    <property type="evidence" value="ECO:0007669"/>
    <property type="project" value="UniProtKB-UniRule"/>
</dbReference>
<dbReference type="InterPro" id="IPR023503">
    <property type="entry name" value="Ribosome_NEP1_arc"/>
</dbReference>
<evidence type="ECO:0000313" key="11">
    <source>
        <dbReference type="Proteomes" id="UP000245638"/>
    </source>
</evidence>
<evidence type="ECO:0000256" key="6">
    <source>
        <dbReference type="ARBA" id="ARBA00022691"/>
    </source>
</evidence>
<dbReference type="HAMAP" id="MF_00554">
    <property type="entry name" value="NEP1"/>
    <property type="match status" value="1"/>
</dbReference>
<evidence type="ECO:0000256" key="9">
    <source>
        <dbReference type="HAMAP-Rule" id="MF_00554"/>
    </source>
</evidence>
<dbReference type="GO" id="GO:0019843">
    <property type="term" value="F:rRNA binding"/>
    <property type="evidence" value="ECO:0007669"/>
    <property type="project" value="UniProtKB-UniRule"/>
</dbReference>
<keyword evidence="8 9" id="KW-0694">RNA-binding</keyword>
<dbReference type="InterPro" id="IPR029028">
    <property type="entry name" value="Alpha/beta_knot_MTases"/>
</dbReference>
<proteinExistence type="inferred from homology"/>